<feature type="active site" description="Charge relay system" evidence="5">
    <location>
        <position position="356"/>
    </location>
</feature>
<feature type="active site" description="Charge relay system" evidence="5">
    <location>
        <position position="212"/>
    </location>
</feature>
<dbReference type="InterPro" id="IPR036852">
    <property type="entry name" value="Peptidase_S8/S53_dom_sf"/>
</dbReference>
<dbReference type="InterPro" id="IPR050131">
    <property type="entry name" value="Peptidase_S8_subtilisin-like"/>
</dbReference>
<sequence length="407" mass="41269">MKRFALAAMLLCTVTGPAVAQLALPDVRGRINPTLGGIEATLPQLSEALGQVEGIARTLSQARLDRLTRLLQRNRQSIERDASGDLARKGELLLLDPAPGSVELAEAAGFTLLSNERLDALEITVVRLASPSGMNLAKAQALLSARLPGATITADTLSFASGGAVAGSGKGRGNAMPPIATPVGVIDGGAGAAVAVAETKGFARGAPRASDHGSAVASLLRHAGVQRIVVADVYGDDPAAGNALAVARALDWLVGKEVRVVSISLVGPANPVVARAVASAQRRGAVIVAAVGNDGPAAPPAYPASYPGVLAVTAVDGRNRALIEAGRALHLDYAAPGADLFATNAAGRRVKVRGTSFATPLVASRVALAMGSNVRARLDAEAIDLGARGADGTYGRGLLCTICRPTR</sequence>
<comment type="similarity">
    <text evidence="1 5">Belongs to the peptidase S8 family.</text>
</comment>
<keyword evidence="2 5" id="KW-0645">Protease</keyword>
<keyword evidence="9" id="KW-1185">Reference proteome</keyword>
<name>A0A7W7AAJ2_9SPHN</name>
<evidence type="ECO:0000256" key="5">
    <source>
        <dbReference type="PROSITE-ProRule" id="PRU01240"/>
    </source>
</evidence>
<keyword evidence="6" id="KW-0732">Signal</keyword>
<feature type="domain" description="Peptidase S8/S53" evidence="7">
    <location>
        <begin position="207"/>
        <end position="371"/>
    </location>
</feature>
<feature type="signal peptide" evidence="6">
    <location>
        <begin position="1"/>
        <end position="20"/>
    </location>
</feature>
<evidence type="ECO:0000256" key="4">
    <source>
        <dbReference type="ARBA" id="ARBA00022825"/>
    </source>
</evidence>
<evidence type="ECO:0000256" key="6">
    <source>
        <dbReference type="SAM" id="SignalP"/>
    </source>
</evidence>
<evidence type="ECO:0000256" key="2">
    <source>
        <dbReference type="ARBA" id="ARBA00022670"/>
    </source>
</evidence>
<dbReference type="Gene3D" id="3.40.50.200">
    <property type="entry name" value="Peptidase S8/S53 domain"/>
    <property type="match status" value="1"/>
</dbReference>
<accession>A0A7W7AAJ2</accession>
<dbReference type="GO" id="GO:0006508">
    <property type="term" value="P:proteolysis"/>
    <property type="evidence" value="ECO:0007669"/>
    <property type="project" value="UniProtKB-KW"/>
</dbReference>
<evidence type="ECO:0000313" key="9">
    <source>
        <dbReference type="Proteomes" id="UP000538566"/>
    </source>
</evidence>
<evidence type="ECO:0000256" key="3">
    <source>
        <dbReference type="ARBA" id="ARBA00022801"/>
    </source>
</evidence>
<dbReference type="InterPro" id="IPR000209">
    <property type="entry name" value="Peptidase_S8/S53_dom"/>
</dbReference>
<dbReference type="CDD" id="cd05561">
    <property type="entry name" value="Peptidases_S8_4"/>
    <property type="match status" value="1"/>
</dbReference>
<protein>
    <recommendedName>
        <fullName evidence="7">Peptidase S8/S53 domain-containing protein</fullName>
    </recommendedName>
</protein>
<dbReference type="EMBL" id="JACHOA010000003">
    <property type="protein sequence ID" value="MBB4613453.1"/>
    <property type="molecule type" value="Genomic_DNA"/>
</dbReference>
<reference evidence="8 9" key="1">
    <citation type="submission" date="2020-08" db="EMBL/GenBank/DDBJ databases">
        <title>Genomic Encyclopedia of Type Strains, Phase IV (KMG-IV): sequencing the most valuable type-strain genomes for metagenomic binning, comparative biology and taxonomic classification.</title>
        <authorList>
            <person name="Goeker M."/>
        </authorList>
    </citation>
    <scope>NUCLEOTIDE SEQUENCE [LARGE SCALE GENOMIC DNA]</scope>
    <source>
        <strain evidence="8 9">DSM 17507</strain>
    </source>
</reference>
<dbReference type="RefSeq" id="WP_246415537.1">
    <property type="nucleotide sequence ID" value="NZ_JACHOA010000003.1"/>
</dbReference>
<dbReference type="PANTHER" id="PTHR43806:SF11">
    <property type="entry name" value="CEREVISIN-RELATED"/>
    <property type="match status" value="1"/>
</dbReference>
<dbReference type="PANTHER" id="PTHR43806">
    <property type="entry name" value="PEPTIDASE S8"/>
    <property type="match status" value="1"/>
</dbReference>
<dbReference type="SUPFAM" id="SSF52743">
    <property type="entry name" value="Subtilisin-like"/>
    <property type="match status" value="1"/>
</dbReference>
<evidence type="ECO:0000313" key="8">
    <source>
        <dbReference type="EMBL" id="MBB4613453.1"/>
    </source>
</evidence>
<feature type="active site" description="Charge relay system" evidence="5">
    <location>
        <position position="187"/>
    </location>
</feature>
<keyword evidence="3 5" id="KW-0378">Hydrolase</keyword>
<gene>
    <name evidence="8" type="ORF">GGR37_001728</name>
</gene>
<evidence type="ECO:0000256" key="1">
    <source>
        <dbReference type="ARBA" id="ARBA00011073"/>
    </source>
</evidence>
<evidence type="ECO:0000259" key="7">
    <source>
        <dbReference type="Pfam" id="PF00082"/>
    </source>
</evidence>
<organism evidence="8 9">
    <name type="scientific">Novosphingobium taihuense</name>
    <dbReference type="NCBI Taxonomy" id="260085"/>
    <lineage>
        <taxon>Bacteria</taxon>
        <taxon>Pseudomonadati</taxon>
        <taxon>Pseudomonadota</taxon>
        <taxon>Alphaproteobacteria</taxon>
        <taxon>Sphingomonadales</taxon>
        <taxon>Sphingomonadaceae</taxon>
        <taxon>Novosphingobium</taxon>
    </lineage>
</organism>
<dbReference type="AlphaFoldDB" id="A0A7W7AAJ2"/>
<feature type="chain" id="PRO_5031406337" description="Peptidase S8/S53 domain-containing protein" evidence="6">
    <location>
        <begin position="21"/>
        <end position="407"/>
    </location>
</feature>
<dbReference type="GO" id="GO:0004252">
    <property type="term" value="F:serine-type endopeptidase activity"/>
    <property type="evidence" value="ECO:0007669"/>
    <property type="project" value="UniProtKB-UniRule"/>
</dbReference>
<keyword evidence="4 5" id="KW-0720">Serine protease</keyword>
<dbReference type="Pfam" id="PF00082">
    <property type="entry name" value="Peptidase_S8"/>
    <property type="match status" value="1"/>
</dbReference>
<comment type="caution">
    <text evidence="8">The sequence shown here is derived from an EMBL/GenBank/DDBJ whole genome shotgun (WGS) entry which is preliminary data.</text>
</comment>
<dbReference type="PROSITE" id="PS51892">
    <property type="entry name" value="SUBTILASE"/>
    <property type="match status" value="1"/>
</dbReference>
<dbReference type="Proteomes" id="UP000538566">
    <property type="component" value="Unassembled WGS sequence"/>
</dbReference>
<proteinExistence type="inferred from homology"/>